<comment type="subcellular location">
    <subcellularLocation>
        <location evidence="1">Cell membrane</location>
        <topology evidence="1">Multi-pass membrane protein</topology>
    </subcellularLocation>
</comment>
<dbReference type="InterPro" id="IPR032808">
    <property type="entry name" value="DoxX"/>
</dbReference>
<evidence type="ECO:0000256" key="6">
    <source>
        <dbReference type="ARBA" id="ARBA00023136"/>
    </source>
</evidence>
<dbReference type="KEGG" id="sgrg:L0C25_14980"/>
<accession>A0AA46TFG7</accession>
<dbReference type="InterPro" id="IPR051907">
    <property type="entry name" value="DoxX-like_oxidoreductase"/>
</dbReference>
<feature type="transmembrane region" description="Helical" evidence="7">
    <location>
        <begin position="12"/>
        <end position="29"/>
    </location>
</feature>
<keyword evidence="9" id="KW-1185">Reference proteome</keyword>
<feature type="transmembrane region" description="Helical" evidence="7">
    <location>
        <begin position="49"/>
        <end position="71"/>
    </location>
</feature>
<evidence type="ECO:0000256" key="3">
    <source>
        <dbReference type="ARBA" id="ARBA00022475"/>
    </source>
</evidence>
<protein>
    <submittedName>
        <fullName evidence="8">DoxX family protein</fullName>
    </submittedName>
</protein>
<name>A0AA46TFG7_9ACTN</name>
<evidence type="ECO:0000313" key="8">
    <source>
        <dbReference type="EMBL" id="UYM03842.1"/>
    </source>
</evidence>
<dbReference type="PANTHER" id="PTHR33452:SF1">
    <property type="entry name" value="INNER MEMBRANE PROTEIN YPHA-RELATED"/>
    <property type="match status" value="1"/>
</dbReference>
<keyword evidence="4 7" id="KW-0812">Transmembrane</keyword>
<evidence type="ECO:0000256" key="5">
    <source>
        <dbReference type="ARBA" id="ARBA00022989"/>
    </source>
</evidence>
<keyword evidence="3" id="KW-1003">Cell membrane</keyword>
<evidence type="ECO:0000256" key="2">
    <source>
        <dbReference type="ARBA" id="ARBA00006679"/>
    </source>
</evidence>
<feature type="transmembrane region" description="Helical" evidence="7">
    <location>
        <begin position="109"/>
        <end position="129"/>
    </location>
</feature>
<dbReference type="AlphaFoldDB" id="A0AA46TFG7"/>
<evidence type="ECO:0000256" key="4">
    <source>
        <dbReference type="ARBA" id="ARBA00022692"/>
    </source>
</evidence>
<keyword evidence="6 7" id="KW-0472">Membrane</keyword>
<keyword evidence="5 7" id="KW-1133">Transmembrane helix</keyword>
<dbReference type="RefSeq" id="WP_271632484.1">
    <property type="nucleotide sequence ID" value="NZ_CP094970.1"/>
</dbReference>
<reference evidence="8" key="1">
    <citation type="submission" date="2022-01" db="EMBL/GenBank/DDBJ databases">
        <title>Nocardioidaceae gen. sp. A5X3R13.</title>
        <authorList>
            <person name="Lopez Marin M.A."/>
            <person name="Uhlik O."/>
        </authorList>
    </citation>
    <scope>NUCLEOTIDE SEQUENCE</scope>
    <source>
        <strain evidence="8">A5X3R13</strain>
    </source>
</reference>
<proteinExistence type="inferred from homology"/>
<comment type="similarity">
    <text evidence="2">Belongs to the DoxX family.</text>
</comment>
<dbReference type="GO" id="GO:0005886">
    <property type="term" value="C:plasma membrane"/>
    <property type="evidence" value="ECO:0007669"/>
    <property type="project" value="UniProtKB-SubCell"/>
</dbReference>
<feature type="transmembrane region" description="Helical" evidence="7">
    <location>
        <begin position="78"/>
        <end position="97"/>
    </location>
</feature>
<gene>
    <name evidence="8" type="ORF">L0C25_14980</name>
</gene>
<organism evidence="8 9">
    <name type="scientific">Solicola gregarius</name>
    <dbReference type="NCBI Taxonomy" id="2908642"/>
    <lineage>
        <taxon>Bacteria</taxon>
        <taxon>Bacillati</taxon>
        <taxon>Actinomycetota</taxon>
        <taxon>Actinomycetes</taxon>
        <taxon>Propionibacteriales</taxon>
        <taxon>Nocardioidaceae</taxon>
        <taxon>Solicola</taxon>
    </lineage>
</organism>
<sequence>MSDRSRRYDIALVVVRVVLGLVFVMHGWQKYDTYTIDGVESMFDGMGVPFAYPSAVAVTMLELAGGVALVIGVLTRPIAVLFALNMAGALYFAHWDAGFYATNGGYELVLVLGVLSAMFATVGAGRYSVDRWLENGRTRVSSMAG</sequence>
<evidence type="ECO:0000256" key="7">
    <source>
        <dbReference type="SAM" id="Phobius"/>
    </source>
</evidence>
<evidence type="ECO:0000256" key="1">
    <source>
        <dbReference type="ARBA" id="ARBA00004651"/>
    </source>
</evidence>
<dbReference type="Proteomes" id="UP001164390">
    <property type="component" value="Chromosome"/>
</dbReference>
<dbReference type="Pfam" id="PF07681">
    <property type="entry name" value="DoxX"/>
    <property type="match status" value="1"/>
</dbReference>
<dbReference type="PANTHER" id="PTHR33452">
    <property type="entry name" value="OXIDOREDUCTASE CATD-RELATED"/>
    <property type="match status" value="1"/>
</dbReference>
<evidence type="ECO:0000313" key="9">
    <source>
        <dbReference type="Proteomes" id="UP001164390"/>
    </source>
</evidence>
<dbReference type="EMBL" id="CP094970">
    <property type="protein sequence ID" value="UYM03842.1"/>
    <property type="molecule type" value="Genomic_DNA"/>
</dbReference>